<evidence type="ECO:0000256" key="2">
    <source>
        <dbReference type="ARBA" id="ARBA00022737"/>
    </source>
</evidence>
<organism evidence="6 7">
    <name type="scientific">Agrocybe pediades</name>
    <dbReference type="NCBI Taxonomy" id="84607"/>
    <lineage>
        <taxon>Eukaryota</taxon>
        <taxon>Fungi</taxon>
        <taxon>Dikarya</taxon>
        <taxon>Basidiomycota</taxon>
        <taxon>Agaricomycotina</taxon>
        <taxon>Agaricomycetes</taxon>
        <taxon>Agaricomycetidae</taxon>
        <taxon>Agaricales</taxon>
        <taxon>Agaricineae</taxon>
        <taxon>Strophariaceae</taxon>
        <taxon>Agrocybe</taxon>
    </lineage>
</organism>
<dbReference type="SUPFAM" id="SSF50998">
    <property type="entry name" value="Quinoprotein alcohol dehydrogenase-like"/>
    <property type="match status" value="1"/>
</dbReference>
<dbReference type="Pfam" id="PF24883">
    <property type="entry name" value="NPHP3_N"/>
    <property type="match status" value="1"/>
</dbReference>
<dbReference type="EMBL" id="JAACJL010000047">
    <property type="protein sequence ID" value="KAF4612638.1"/>
    <property type="molecule type" value="Genomic_DNA"/>
</dbReference>
<dbReference type="InterPro" id="IPR056884">
    <property type="entry name" value="NPHP3-like_N"/>
</dbReference>
<evidence type="ECO:0000313" key="6">
    <source>
        <dbReference type="EMBL" id="KAF4612638.1"/>
    </source>
</evidence>
<keyword evidence="7" id="KW-1185">Reference proteome</keyword>
<dbReference type="InterPro" id="IPR011047">
    <property type="entry name" value="Quinoprotein_ADH-like_sf"/>
</dbReference>
<accession>A0A8H4QKJ3</accession>
<evidence type="ECO:0000256" key="4">
    <source>
        <dbReference type="SAM" id="MobiDB-lite"/>
    </source>
</evidence>
<feature type="compositionally biased region" description="Polar residues" evidence="4">
    <location>
        <begin position="34"/>
        <end position="62"/>
    </location>
</feature>
<proteinExistence type="predicted"/>
<evidence type="ECO:0000256" key="3">
    <source>
        <dbReference type="PROSITE-ProRule" id="PRU00221"/>
    </source>
</evidence>
<evidence type="ECO:0000259" key="5">
    <source>
        <dbReference type="Pfam" id="PF24883"/>
    </source>
</evidence>
<dbReference type="InterPro" id="IPR036322">
    <property type="entry name" value="WD40_repeat_dom_sf"/>
</dbReference>
<dbReference type="InterPro" id="IPR027417">
    <property type="entry name" value="P-loop_NTPase"/>
</dbReference>
<reference evidence="6 7" key="1">
    <citation type="submission" date="2019-12" db="EMBL/GenBank/DDBJ databases">
        <authorList>
            <person name="Floudas D."/>
            <person name="Bentzer J."/>
            <person name="Ahren D."/>
            <person name="Johansson T."/>
            <person name="Persson P."/>
            <person name="Tunlid A."/>
        </authorList>
    </citation>
    <scope>NUCLEOTIDE SEQUENCE [LARGE SCALE GENOMIC DNA]</scope>
    <source>
        <strain evidence="6 7">CBS 102.39</strain>
    </source>
</reference>
<dbReference type="InterPro" id="IPR001680">
    <property type="entry name" value="WD40_rpt"/>
</dbReference>
<name>A0A8H4QKJ3_9AGAR</name>
<feature type="domain" description="Nephrocystin 3-like N-terminal" evidence="5">
    <location>
        <begin position="298"/>
        <end position="463"/>
    </location>
</feature>
<dbReference type="PANTHER" id="PTHR19848:SF8">
    <property type="entry name" value="F-BOX AND WD REPEAT DOMAIN CONTAINING 7"/>
    <property type="match status" value="1"/>
</dbReference>
<evidence type="ECO:0000313" key="7">
    <source>
        <dbReference type="Proteomes" id="UP000521872"/>
    </source>
</evidence>
<dbReference type="Gene3D" id="2.130.10.10">
    <property type="entry name" value="YVTN repeat-like/Quinoprotein amine dehydrogenase"/>
    <property type="match status" value="3"/>
</dbReference>
<dbReference type="PROSITE" id="PS50294">
    <property type="entry name" value="WD_REPEATS_REGION"/>
    <property type="match status" value="2"/>
</dbReference>
<dbReference type="SMART" id="SM00320">
    <property type="entry name" value="WD40"/>
    <property type="match status" value="10"/>
</dbReference>
<sequence>MKGKFKKVKIPNFRSLWRRGPSRELLPVNVPPTGRSTDSQSAPTTQSPKDSQSASTTEQPTDPQLAPPAEIPPDSHSKPPTEIRTNSQSKPPPELGSNDSGSGADIEEQAQNQPQKNVSIPWKAMRTALRALEKNSGGLPPLKAAVGLLVACLDLTIDVIHNREEYEKLARELEATANDLEPYAKQLMERGDGGSVARIIKSINEELTQIKDKLGRGKFKRAMDASEDKDDIVNRYRKIDSLFRRLLSDLSLRTHIEILKLREATDTILLNTLEPEHDARYNSNHSITAGRRACTETTREQILQDLRQWADGADGADSKVFWINGMAGTGKTTILYSFCQWLEGQKRLGASFFCNRTSAGCRDPDRIACSLAYQLAHYSPALRSRLWRILTEKQSPHKLDVRQQLELVLQQPLQESKTAIPDGVIIVIDALDECDKAEVTSVFLETLIKLCVDLPVKFLLSSRPEIVIQDKMQGPVLLPSIIRLHEIKSSFVEADIKKYLEEELGTLSPPPCTDDIDLLTMRSGTLFIYAATVVRYLKPGPRVKTNWRDRLHVITGITPSSSNLLYKDLDALYTTVLSTAFANDALEEKELEDGSLILSTVVSAMEPMTAKTLSAILGLQHENVTNALSRLQSVLHVQEGPTGLVSILHASFPDFMFDKSRSLRFHCDPGEFHGKLSCFCFGVMAKELHFNICGLETSFLFDSNVPDLQQKIERNISDALFYSCRHWGNHLVKGSFAENIHTKLIYFLETHVLFWMEVLNVTRHITTGPKLLLNALNWLKKNNLELKDRKKLYDAKEFVEAFSMNTCNKSTPHIYISALPFCYKSNFVYANYWTKTQGLIRVNGSSLNEKRSGPIATWYMDYDVISLASSHSGTSFATGSYDGVRIYDADSGEMIAGPFKASGRPSGYLVTFSPDNTKLAYVCGDTICIWDVQTGNLTPGPLLKHTTNFASFSFSSDSKKLVSVAYDGTSIVWDCLTGNILSGPFESTDFVKAVGFTPDGFKIVSVSGIRQICLWDAEKGAILSGPFEAISTEHENGSWYAVALSSDRSNVAMGFSSGTILIIDASTGAVVIGPFPCNESVHELAFSHDGRKLFSRHESGFRVWNAQTGTLETRLVAKSKPGHFAVVPTPDGNKIISAPENNFRNNSEIVIWNTTNDDAVVAGSPNLPANGSIKSSVSSLVYSPDGRTIAAAFEDGCIGLWDAQTGKEILPSFQPHPREGRISISFSPDGANLVTHSTPSITAVRLWDSRTGKMIGEMLAEPSEMLGPVEALTHSHDGSKIAWSVRQSIPTPVASPSLTPPSSSPFEEYEEMSNDDKSKEYEDLLYTNTIRIWDLRSGRIIEKQIEGLIGGNISHVAFSPDDIILVLGSEGGELIMLSVDACEVIWRTPCSVRLLESVTSMAFSQDGTRFACGLNRDQLSVWNTTAKEMIPFKLCRARSQNAIDFIAFLTDGKKILTVDTSWLGTDSICLWDVETGDILVNFDMPYYLGSAAVAAAPGCSQLATSTHEKGIRTWEIEDVLASLQEMVVERIRSEFDNEDSSDSAFYSPQSVKLAMSRIANYHGDGWVKVDDRNIFWTLPDFRETLCYAYNPLIIGPYGMTLMDYSNMDLCIGKKWVNCWLAQ</sequence>
<dbReference type="InterPro" id="IPR019775">
    <property type="entry name" value="WD40_repeat_CS"/>
</dbReference>
<dbReference type="SUPFAM" id="SSF52540">
    <property type="entry name" value="P-loop containing nucleoside triphosphate hydrolases"/>
    <property type="match status" value="1"/>
</dbReference>
<dbReference type="SUPFAM" id="SSF50978">
    <property type="entry name" value="WD40 repeat-like"/>
    <property type="match status" value="2"/>
</dbReference>
<dbReference type="PROSITE" id="PS00678">
    <property type="entry name" value="WD_REPEATS_1"/>
    <property type="match status" value="1"/>
</dbReference>
<feature type="region of interest" description="Disordered" evidence="4">
    <location>
        <begin position="1"/>
        <end position="120"/>
    </location>
</feature>
<dbReference type="InterPro" id="IPR015943">
    <property type="entry name" value="WD40/YVTN_repeat-like_dom_sf"/>
</dbReference>
<feature type="repeat" description="WD" evidence="3">
    <location>
        <begin position="942"/>
        <end position="974"/>
    </location>
</feature>
<dbReference type="Gene3D" id="3.40.50.300">
    <property type="entry name" value="P-loop containing nucleotide triphosphate hydrolases"/>
    <property type="match status" value="1"/>
</dbReference>
<gene>
    <name evidence="6" type="ORF">D9613_011790</name>
</gene>
<keyword evidence="1 3" id="KW-0853">WD repeat</keyword>
<dbReference type="Pfam" id="PF00400">
    <property type="entry name" value="WD40"/>
    <property type="match status" value="2"/>
</dbReference>
<dbReference type="PANTHER" id="PTHR19848">
    <property type="entry name" value="WD40 REPEAT PROTEIN"/>
    <property type="match status" value="1"/>
</dbReference>
<dbReference type="InterPro" id="IPR059179">
    <property type="entry name" value="MLKL-like_MCAfunc"/>
</dbReference>
<evidence type="ECO:0000256" key="1">
    <source>
        <dbReference type="ARBA" id="ARBA00022574"/>
    </source>
</evidence>
<protein>
    <recommendedName>
        <fullName evidence="5">Nephrocystin 3-like N-terminal domain-containing protein</fullName>
    </recommendedName>
</protein>
<keyword evidence="2" id="KW-0677">Repeat</keyword>
<feature type="repeat" description="WD" evidence="3">
    <location>
        <begin position="1175"/>
        <end position="1211"/>
    </location>
</feature>
<comment type="caution">
    <text evidence="6">The sequence shown here is derived from an EMBL/GenBank/DDBJ whole genome shotgun (WGS) entry which is preliminary data.</text>
</comment>
<dbReference type="CDD" id="cd21037">
    <property type="entry name" value="MLKL_NTD"/>
    <property type="match status" value="1"/>
</dbReference>
<dbReference type="Proteomes" id="UP000521872">
    <property type="component" value="Unassembled WGS sequence"/>
</dbReference>
<feature type="compositionally biased region" description="Polar residues" evidence="4">
    <location>
        <begin position="109"/>
        <end position="118"/>
    </location>
</feature>
<dbReference type="PROSITE" id="PS50082">
    <property type="entry name" value="WD_REPEATS_2"/>
    <property type="match status" value="2"/>
</dbReference>